<feature type="domain" description="Protein kinase" evidence="6">
    <location>
        <begin position="431"/>
        <end position="716"/>
    </location>
</feature>
<dbReference type="SUPFAM" id="SSF56112">
    <property type="entry name" value="Protein kinase-like (PK-like)"/>
    <property type="match status" value="1"/>
</dbReference>
<evidence type="ECO:0000256" key="4">
    <source>
        <dbReference type="PROSITE-ProRule" id="PRU10141"/>
    </source>
</evidence>
<dbReference type="Pfam" id="PF00069">
    <property type="entry name" value="Pkinase"/>
    <property type="match status" value="1"/>
</dbReference>
<accession>A0A8X7SX99</accession>
<dbReference type="PROSITE" id="PS00108">
    <property type="entry name" value="PROTEIN_KINASE_ST"/>
    <property type="match status" value="1"/>
</dbReference>
<sequence>MDQELSPEQHRSIRAHGRLQSWPAVPETDVAQRVFEDHKSYTEVILADLAAELLEQPKHFALTDLRGAGYYGPYHAMLMAKAVQEKLKSAVPTADPIAISCAAEQILPLLFIRLIQEDASCSFHHAVHLISISRLYGLVTFPASIFVVNERLNPPPTLARSFVPQRQLSLSPDSGQHPPVPVNHTAAQHSSRHRPHDEANLSRPNAAVADNGSDPVMDERVPNEMATLGRADEGFGHNNNGAMMDVEQAQEGVNLDNIAVMADVKRAQEGVDNDNNAVMADVGRVQEIDLEVRVGISAPESKHITPAPPAAVGSLHPPPPQEAQPPVPAPESRHTTPAPPAAAGPLHPPSPQEAPPPSVVDAAPHAQEAPPPFAPAAPPAAPNLDDRDVAAIEQPRFVGLAPRPQAVVNEQPVATWTPPPAWRNTGRYPLKGAPRPIGRGGFGMVYLCVDLLIPGKEVAKKRQLIREPDKIPPRYLRREIHFLQRLQGHTNIVEISDVIYNDQVAEPYIDIIMPAALMSLDKLIRQYPSGVPEIQAKTYVIQIIEAIQWMHSRNILHLDLKPHNVLLYPEHVCKVTDFGLSRPKDNCRLGSPTGTLGFRPPEELFRNHFAHQSMDIWPIGTVYIELRTGCHLFDVSSELACFRSMINFVGTRTSLVFRDLAPDAGIGGARTFKIRQADHRLIMGLNPIERQFVLYLMQLEPLDRPSARMASRHQFWNSSPLPDRPLVFPL</sequence>
<evidence type="ECO:0000313" key="8">
    <source>
        <dbReference type="Proteomes" id="UP000077684"/>
    </source>
</evidence>
<dbReference type="PROSITE" id="PS50011">
    <property type="entry name" value="PROTEIN_KINASE_DOM"/>
    <property type="match status" value="1"/>
</dbReference>
<feature type="region of interest" description="Disordered" evidence="5">
    <location>
        <begin position="299"/>
        <end position="384"/>
    </location>
</feature>
<evidence type="ECO:0000259" key="6">
    <source>
        <dbReference type="PROSITE" id="PS50011"/>
    </source>
</evidence>
<dbReference type="SMART" id="SM00220">
    <property type="entry name" value="S_TKc"/>
    <property type="match status" value="1"/>
</dbReference>
<evidence type="ECO:0000256" key="2">
    <source>
        <dbReference type="ARBA" id="ARBA00022741"/>
    </source>
</evidence>
<feature type="compositionally biased region" description="Pro residues" evidence="5">
    <location>
        <begin position="316"/>
        <end position="329"/>
    </location>
</feature>
<dbReference type="GO" id="GO:0004674">
    <property type="term" value="F:protein serine/threonine kinase activity"/>
    <property type="evidence" value="ECO:0007669"/>
    <property type="project" value="TreeGrafter"/>
</dbReference>
<protein>
    <recommendedName>
        <fullName evidence="6">Protein kinase domain-containing protein</fullName>
    </recommendedName>
</protein>
<feature type="binding site" evidence="4">
    <location>
        <position position="461"/>
    </location>
    <ligand>
        <name>ATP</name>
        <dbReference type="ChEBI" id="CHEBI:30616"/>
    </ligand>
</feature>
<comment type="similarity">
    <text evidence="1">Belongs to the protein kinase superfamily. CMGC Ser/Thr protein kinase family. CDC2/CDKX subfamily.</text>
</comment>
<dbReference type="Gene3D" id="3.30.200.20">
    <property type="entry name" value="Phosphorylase Kinase, domain 1"/>
    <property type="match status" value="1"/>
</dbReference>
<keyword evidence="8" id="KW-1185">Reference proteome</keyword>
<dbReference type="AlphaFoldDB" id="A0A8X7SX99"/>
<dbReference type="GO" id="GO:0005524">
    <property type="term" value="F:ATP binding"/>
    <property type="evidence" value="ECO:0007669"/>
    <property type="project" value="UniProtKB-UniRule"/>
</dbReference>
<dbReference type="PROSITE" id="PS00107">
    <property type="entry name" value="PROTEIN_KINASE_ATP"/>
    <property type="match status" value="1"/>
</dbReference>
<feature type="compositionally biased region" description="Pro residues" evidence="5">
    <location>
        <begin position="369"/>
        <end position="381"/>
    </location>
</feature>
<comment type="caution">
    <text evidence="7">The sequence shown here is derived from an EMBL/GenBank/DDBJ whole genome shotgun (WGS) entry which is preliminary data.</text>
</comment>
<dbReference type="Gene3D" id="1.10.510.10">
    <property type="entry name" value="Transferase(Phosphotransferase) domain 1"/>
    <property type="match status" value="1"/>
</dbReference>
<keyword evidence="3 4" id="KW-0067">ATP-binding</keyword>
<proteinExistence type="inferred from homology"/>
<reference evidence="7" key="1">
    <citation type="submission" date="2016-04" db="EMBL/GenBank/DDBJ databases">
        <authorList>
            <person name="Nguyen H.D."/>
            <person name="Samba Siva P."/>
            <person name="Cullis J."/>
            <person name="Levesque C.A."/>
            <person name="Hambleton S."/>
        </authorList>
    </citation>
    <scope>NUCLEOTIDE SEQUENCE</scope>
    <source>
        <strain evidence="7">DAOMC 236426</strain>
    </source>
</reference>
<dbReference type="GO" id="GO:0005634">
    <property type="term" value="C:nucleus"/>
    <property type="evidence" value="ECO:0007669"/>
    <property type="project" value="TreeGrafter"/>
</dbReference>
<organism evidence="7 8">
    <name type="scientific">Tilletia controversa</name>
    <name type="common">dwarf bunt fungus</name>
    <dbReference type="NCBI Taxonomy" id="13291"/>
    <lineage>
        <taxon>Eukaryota</taxon>
        <taxon>Fungi</taxon>
        <taxon>Dikarya</taxon>
        <taxon>Basidiomycota</taxon>
        <taxon>Ustilaginomycotina</taxon>
        <taxon>Exobasidiomycetes</taxon>
        <taxon>Tilletiales</taxon>
        <taxon>Tilletiaceae</taxon>
        <taxon>Tilletia</taxon>
    </lineage>
</organism>
<feature type="compositionally biased region" description="Pro residues" evidence="5">
    <location>
        <begin position="337"/>
        <end position="358"/>
    </location>
</feature>
<evidence type="ECO:0000256" key="5">
    <source>
        <dbReference type="SAM" id="MobiDB-lite"/>
    </source>
</evidence>
<dbReference type="PANTHER" id="PTHR24056">
    <property type="entry name" value="CELL DIVISION PROTEIN KINASE"/>
    <property type="match status" value="1"/>
</dbReference>
<keyword evidence="2 4" id="KW-0547">Nucleotide-binding</keyword>
<dbReference type="InterPro" id="IPR000719">
    <property type="entry name" value="Prot_kinase_dom"/>
</dbReference>
<gene>
    <name evidence="7" type="ORF">A4X06_0g3962</name>
</gene>
<dbReference type="InterPro" id="IPR017441">
    <property type="entry name" value="Protein_kinase_ATP_BS"/>
</dbReference>
<feature type="region of interest" description="Disordered" evidence="5">
    <location>
        <begin position="168"/>
        <end position="219"/>
    </location>
</feature>
<dbReference type="EMBL" id="LWDE02000390">
    <property type="protein sequence ID" value="KAE8248100.1"/>
    <property type="molecule type" value="Genomic_DNA"/>
</dbReference>
<dbReference type="CDD" id="cd00180">
    <property type="entry name" value="PKc"/>
    <property type="match status" value="1"/>
</dbReference>
<dbReference type="Proteomes" id="UP000077684">
    <property type="component" value="Unassembled WGS sequence"/>
</dbReference>
<reference evidence="7" key="2">
    <citation type="journal article" date="2019" name="IMA Fungus">
        <title>Genome sequencing and comparison of five Tilletia species to identify candidate genes for the detection of regulated species infecting wheat.</title>
        <authorList>
            <person name="Nguyen H.D.T."/>
            <person name="Sultana T."/>
            <person name="Kesanakurti P."/>
            <person name="Hambleton S."/>
        </authorList>
    </citation>
    <scope>NUCLEOTIDE SEQUENCE</scope>
    <source>
        <strain evidence="7">DAOMC 236426</strain>
    </source>
</reference>
<dbReference type="InterPro" id="IPR008271">
    <property type="entry name" value="Ser/Thr_kinase_AS"/>
</dbReference>
<dbReference type="InterPro" id="IPR011009">
    <property type="entry name" value="Kinase-like_dom_sf"/>
</dbReference>
<evidence type="ECO:0000256" key="1">
    <source>
        <dbReference type="ARBA" id="ARBA00006485"/>
    </source>
</evidence>
<evidence type="ECO:0000256" key="3">
    <source>
        <dbReference type="ARBA" id="ARBA00022840"/>
    </source>
</evidence>
<dbReference type="InterPro" id="IPR050108">
    <property type="entry name" value="CDK"/>
</dbReference>
<evidence type="ECO:0000313" key="7">
    <source>
        <dbReference type="EMBL" id="KAE8248100.1"/>
    </source>
</evidence>
<name>A0A8X7SX99_9BASI</name>